<dbReference type="EMBL" id="CAJPIZ010015903">
    <property type="protein sequence ID" value="CAG2115464.1"/>
    <property type="molecule type" value="Genomic_DNA"/>
</dbReference>
<organism evidence="2">
    <name type="scientific">Medioppia subpectinata</name>
    <dbReference type="NCBI Taxonomy" id="1979941"/>
    <lineage>
        <taxon>Eukaryota</taxon>
        <taxon>Metazoa</taxon>
        <taxon>Ecdysozoa</taxon>
        <taxon>Arthropoda</taxon>
        <taxon>Chelicerata</taxon>
        <taxon>Arachnida</taxon>
        <taxon>Acari</taxon>
        <taxon>Acariformes</taxon>
        <taxon>Sarcoptiformes</taxon>
        <taxon>Oribatida</taxon>
        <taxon>Brachypylina</taxon>
        <taxon>Oppioidea</taxon>
        <taxon>Oppiidae</taxon>
        <taxon>Medioppia</taxon>
    </lineage>
</organism>
<accession>A0A7R9L502</accession>
<dbReference type="AlphaFoldDB" id="A0A7R9L502"/>
<reference evidence="2" key="1">
    <citation type="submission" date="2020-11" db="EMBL/GenBank/DDBJ databases">
        <authorList>
            <person name="Tran Van P."/>
        </authorList>
    </citation>
    <scope>NUCLEOTIDE SEQUENCE</scope>
</reference>
<dbReference type="EMBL" id="OC870478">
    <property type="protein sequence ID" value="CAD7635034.1"/>
    <property type="molecule type" value="Genomic_DNA"/>
</dbReference>
<name>A0A7R9L502_9ACAR</name>
<keyword evidence="3" id="KW-1185">Reference proteome</keyword>
<feature type="region of interest" description="Disordered" evidence="1">
    <location>
        <begin position="1"/>
        <end position="36"/>
    </location>
</feature>
<evidence type="ECO:0000313" key="3">
    <source>
        <dbReference type="Proteomes" id="UP000759131"/>
    </source>
</evidence>
<proteinExistence type="predicted"/>
<evidence type="ECO:0000313" key="2">
    <source>
        <dbReference type="EMBL" id="CAD7635034.1"/>
    </source>
</evidence>
<sequence length="36" mass="3886">MNTSFDVNALNDKNNDRNGSGVESTTTSTTNGFNYV</sequence>
<evidence type="ECO:0000256" key="1">
    <source>
        <dbReference type="SAM" id="MobiDB-lite"/>
    </source>
</evidence>
<gene>
    <name evidence="2" type="ORF">OSB1V03_LOCUS15426</name>
</gene>
<protein>
    <submittedName>
        <fullName evidence="2">Uncharacterized protein</fullName>
    </submittedName>
</protein>
<dbReference type="Proteomes" id="UP000759131">
    <property type="component" value="Unassembled WGS sequence"/>
</dbReference>
<feature type="non-terminal residue" evidence="2">
    <location>
        <position position="1"/>
    </location>
</feature>